<dbReference type="EMBL" id="JARIHO010000055">
    <property type="protein sequence ID" value="KAJ7319089.1"/>
    <property type="molecule type" value="Genomic_DNA"/>
</dbReference>
<feature type="transmembrane region" description="Helical" evidence="6">
    <location>
        <begin position="55"/>
        <end position="78"/>
    </location>
</feature>
<dbReference type="GO" id="GO:0005886">
    <property type="term" value="C:plasma membrane"/>
    <property type="evidence" value="ECO:0007669"/>
    <property type="project" value="TreeGrafter"/>
</dbReference>
<keyword evidence="2 6" id="KW-0812">Transmembrane</keyword>
<feature type="compositionally biased region" description="Low complexity" evidence="5">
    <location>
        <begin position="131"/>
        <end position="142"/>
    </location>
</feature>
<evidence type="ECO:0000256" key="4">
    <source>
        <dbReference type="ARBA" id="ARBA00023136"/>
    </source>
</evidence>
<dbReference type="AlphaFoldDB" id="A0AAD7EGL5"/>
<organism evidence="7 8">
    <name type="scientific">Mycena albidolilacea</name>
    <dbReference type="NCBI Taxonomy" id="1033008"/>
    <lineage>
        <taxon>Eukaryota</taxon>
        <taxon>Fungi</taxon>
        <taxon>Dikarya</taxon>
        <taxon>Basidiomycota</taxon>
        <taxon>Agaricomycotina</taxon>
        <taxon>Agaricomycetes</taxon>
        <taxon>Agaricomycetidae</taxon>
        <taxon>Agaricales</taxon>
        <taxon>Marasmiineae</taxon>
        <taxon>Mycenaceae</taxon>
        <taxon>Mycena</taxon>
    </lineage>
</organism>
<protein>
    <submittedName>
        <fullName evidence="7">Zinc/iron permease</fullName>
    </submittedName>
</protein>
<evidence type="ECO:0000256" key="5">
    <source>
        <dbReference type="SAM" id="MobiDB-lite"/>
    </source>
</evidence>
<gene>
    <name evidence="7" type="ORF">DFH08DRAFT_394635</name>
</gene>
<name>A0AAD7EGL5_9AGAR</name>
<feature type="transmembrane region" description="Helical" evidence="6">
    <location>
        <begin position="335"/>
        <end position="354"/>
    </location>
</feature>
<dbReference type="Pfam" id="PF02535">
    <property type="entry name" value="Zip"/>
    <property type="match status" value="1"/>
</dbReference>
<dbReference type="PANTHER" id="PTHR11040">
    <property type="entry name" value="ZINC/IRON TRANSPORTER"/>
    <property type="match status" value="1"/>
</dbReference>
<feature type="region of interest" description="Disordered" evidence="5">
    <location>
        <begin position="131"/>
        <end position="155"/>
    </location>
</feature>
<feature type="transmembrane region" description="Helical" evidence="6">
    <location>
        <begin position="236"/>
        <end position="259"/>
    </location>
</feature>
<sequence>MNPFPFDSPGFTSGRDVQEARIKIAAIFGIFFVSLFAVSFPTASKRSSLLRIPHVVFFIGKHLGTGVILSTAFCHLLQDSFEHLQSPTLKKEYPRVGKNTGLIILSSLLLIFLVEYISTSYVDFLHADPSAPSSPAGSNVPSRAGSPPIRDATETTPLLVPVRPKPSPLSPPYLAAVLAPPRHCPLSRRDGRLLAICVTTANQELEPFYPEEGSDVEAESERDHHEAPKVGRGRQVVGIIVLELGIMLHSLVIGLTLALTTGGDFTSLLTAIVFHQLFEGLSLGIRIASLPAPKTRRRDWFSITLSLLFALTTPVGLAIGMLAFSHSAHMLPSTLLVKGVMSAVSAGMLIYAATVEMLAADFVFGNLEDGPGHAHGEGHSHEVEDHGEKEGKLPGVGRRALALGSLLTGVGSMVLVSLGE</sequence>
<evidence type="ECO:0000256" key="2">
    <source>
        <dbReference type="ARBA" id="ARBA00022692"/>
    </source>
</evidence>
<keyword evidence="4 6" id="KW-0472">Membrane</keyword>
<feature type="transmembrane region" description="Helical" evidence="6">
    <location>
        <begin position="98"/>
        <end position="117"/>
    </location>
</feature>
<feature type="transmembrane region" description="Helical" evidence="6">
    <location>
        <begin position="265"/>
        <end position="288"/>
    </location>
</feature>
<comment type="caution">
    <text evidence="7">The sequence shown here is derived from an EMBL/GenBank/DDBJ whole genome shotgun (WGS) entry which is preliminary data.</text>
</comment>
<accession>A0AAD7EGL5</accession>
<feature type="transmembrane region" description="Helical" evidence="6">
    <location>
        <begin position="300"/>
        <end position="323"/>
    </location>
</feature>
<dbReference type="PANTHER" id="PTHR11040:SF44">
    <property type="entry name" value="PROTEIN ZNTC-RELATED"/>
    <property type="match status" value="1"/>
</dbReference>
<keyword evidence="3 6" id="KW-1133">Transmembrane helix</keyword>
<feature type="transmembrane region" description="Helical" evidence="6">
    <location>
        <begin position="20"/>
        <end position="43"/>
    </location>
</feature>
<dbReference type="GO" id="GO:0005385">
    <property type="term" value="F:zinc ion transmembrane transporter activity"/>
    <property type="evidence" value="ECO:0007669"/>
    <property type="project" value="TreeGrafter"/>
</dbReference>
<evidence type="ECO:0000313" key="7">
    <source>
        <dbReference type="EMBL" id="KAJ7319089.1"/>
    </source>
</evidence>
<evidence type="ECO:0000256" key="1">
    <source>
        <dbReference type="ARBA" id="ARBA00004141"/>
    </source>
</evidence>
<evidence type="ECO:0000256" key="3">
    <source>
        <dbReference type="ARBA" id="ARBA00022989"/>
    </source>
</evidence>
<evidence type="ECO:0000256" key="6">
    <source>
        <dbReference type="SAM" id="Phobius"/>
    </source>
</evidence>
<reference evidence="7" key="1">
    <citation type="submission" date="2023-03" db="EMBL/GenBank/DDBJ databases">
        <title>Massive genome expansion in bonnet fungi (Mycena s.s.) driven by repeated elements and novel gene families across ecological guilds.</title>
        <authorList>
            <consortium name="Lawrence Berkeley National Laboratory"/>
            <person name="Harder C.B."/>
            <person name="Miyauchi S."/>
            <person name="Viragh M."/>
            <person name="Kuo A."/>
            <person name="Thoen E."/>
            <person name="Andreopoulos B."/>
            <person name="Lu D."/>
            <person name="Skrede I."/>
            <person name="Drula E."/>
            <person name="Henrissat B."/>
            <person name="Morin E."/>
            <person name="Kohler A."/>
            <person name="Barry K."/>
            <person name="LaButti K."/>
            <person name="Morin E."/>
            <person name="Salamov A."/>
            <person name="Lipzen A."/>
            <person name="Mereny Z."/>
            <person name="Hegedus B."/>
            <person name="Baldrian P."/>
            <person name="Stursova M."/>
            <person name="Weitz H."/>
            <person name="Taylor A."/>
            <person name="Grigoriev I.V."/>
            <person name="Nagy L.G."/>
            <person name="Martin F."/>
            <person name="Kauserud H."/>
        </authorList>
    </citation>
    <scope>NUCLEOTIDE SEQUENCE</scope>
    <source>
        <strain evidence="7">CBHHK002</strain>
    </source>
</reference>
<dbReference type="InterPro" id="IPR003689">
    <property type="entry name" value="ZIP"/>
</dbReference>
<proteinExistence type="predicted"/>
<evidence type="ECO:0000313" key="8">
    <source>
        <dbReference type="Proteomes" id="UP001218218"/>
    </source>
</evidence>
<dbReference type="Proteomes" id="UP001218218">
    <property type="component" value="Unassembled WGS sequence"/>
</dbReference>
<comment type="subcellular location">
    <subcellularLocation>
        <location evidence="1">Membrane</location>
        <topology evidence="1">Multi-pass membrane protein</topology>
    </subcellularLocation>
</comment>
<keyword evidence="8" id="KW-1185">Reference proteome</keyword>